<accession>A0A6G7XJK9</accession>
<evidence type="ECO:0000256" key="1">
    <source>
        <dbReference type="SAM" id="MobiDB-lite"/>
    </source>
</evidence>
<feature type="transmembrane region" description="Helical" evidence="2">
    <location>
        <begin position="199"/>
        <end position="220"/>
    </location>
</feature>
<evidence type="ECO:0000313" key="5">
    <source>
        <dbReference type="Proteomes" id="UP000502677"/>
    </source>
</evidence>
<protein>
    <recommendedName>
        <fullName evidence="3">Htaa domain-containing protein</fullName>
    </recommendedName>
</protein>
<keyword evidence="2" id="KW-0812">Transmembrane</keyword>
<name>A0A6G7XJK9_9MICO</name>
<dbReference type="EMBL" id="CP049863">
    <property type="protein sequence ID" value="QIK64755.1"/>
    <property type="molecule type" value="Genomic_DNA"/>
</dbReference>
<gene>
    <name evidence="4" type="ORF">G7068_07015</name>
</gene>
<reference evidence="4 5" key="1">
    <citation type="submission" date="2020-03" db="EMBL/GenBank/DDBJ databases">
        <title>Leucobacter sp. nov., isolated from beetles.</title>
        <authorList>
            <person name="Hyun D.-W."/>
            <person name="Bae J.-W."/>
        </authorList>
    </citation>
    <scope>NUCLEOTIDE SEQUENCE [LARGE SCALE GENOMIC DNA]</scope>
    <source>
        <strain evidence="4 5">HDW9C</strain>
    </source>
</reference>
<keyword evidence="5" id="KW-1185">Reference proteome</keyword>
<feature type="domain" description="Htaa" evidence="3">
    <location>
        <begin position="2"/>
        <end position="159"/>
    </location>
</feature>
<evidence type="ECO:0000259" key="3">
    <source>
        <dbReference type="Pfam" id="PF04213"/>
    </source>
</evidence>
<evidence type="ECO:0000256" key="2">
    <source>
        <dbReference type="SAM" id="Phobius"/>
    </source>
</evidence>
<feature type="compositionally biased region" description="Polar residues" evidence="1">
    <location>
        <begin position="227"/>
        <end position="238"/>
    </location>
</feature>
<keyword evidence="2" id="KW-1133">Transmembrane helix</keyword>
<sequence>MLTWGVKESFRSYISGSIANGSWDAKDGASYTTPDFQWTKATGTVDPTTGTGTVSFVGTVHFTGHDGVLDLTLANPTIEFEGDGKASLLLDARSTDATGKVTIDSKQEWVGDMTAPFPLAVAGEPLKFDELKTVLTNSGAKAFAGFYEPGVDLDPVSVSLDLADCDLSKAVAGETPQTPATTTPATAVPVAESNSQIPWIPIVVGGVALLVIGVTAGMLLSGRKRSQPAQDQATQTPSPQEPVE</sequence>
<dbReference type="InterPro" id="IPR007331">
    <property type="entry name" value="Htaa"/>
</dbReference>
<feature type="region of interest" description="Disordered" evidence="1">
    <location>
        <begin position="223"/>
        <end position="244"/>
    </location>
</feature>
<organism evidence="4 5">
    <name type="scientific">Leucobacter viscericola</name>
    <dbReference type="NCBI Taxonomy" id="2714935"/>
    <lineage>
        <taxon>Bacteria</taxon>
        <taxon>Bacillati</taxon>
        <taxon>Actinomycetota</taxon>
        <taxon>Actinomycetes</taxon>
        <taxon>Micrococcales</taxon>
        <taxon>Microbacteriaceae</taxon>
        <taxon>Leucobacter</taxon>
    </lineage>
</organism>
<dbReference type="Pfam" id="PF04213">
    <property type="entry name" value="HtaA"/>
    <property type="match status" value="1"/>
</dbReference>
<proteinExistence type="predicted"/>
<dbReference type="Proteomes" id="UP000502677">
    <property type="component" value="Chromosome"/>
</dbReference>
<evidence type="ECO:0000313" key="4">
    <source>
        <dbReference type="EMBL" id="QIK64755.1"/>
    </source>
</evidence>
<dbReference type="AlphaFoldDB" id="A0A6G7XJK9"/>
<keyword evidence="2" id="KW-0472">Membrane</keyword>
<dbReference type="KEGG" id="lvi:G7068_07015"/>